<dbReference type="PANTHER" id="PTHR43884:SF20">
    <property type="entry name" value="ACYL-COA DEHYDROGENASE FADE28"/>
    <property type="match status" value="1"/>
</dbReference>
<dbReference type="EMBL" id="JADQDC010000001">
    <property type="protein sequence ID" value="MBF9149492.1"/>
    <property type="molecule type" value="Genomic_DNA"/>
</dbReference>
<dbReference type="RefSeq" id="WP_196273872.1">
    <property type="nucleotide sequence ID" value="NZ_JADQDC010000001.1"/>
</dbReference>
<dbReference type="InterPro" id="IPR009100">
    <property type="entry name" value="AcylCoA_DH/oxidase_NM_dom_sf"/>
</dbReference>
<dbReference type="SUPFAM" id="SSF56645">
    <property type="entry name" value="Acyl-CoA dehydrogenase NM domain-like"/>
    <property type="match status" value="1"/>
</dbReference>
<dbReference type="PANTHER" id="PTHR43884">
    <property type="entry name" value="ACYL-COA DEHYDROGENASE"/>
    <property type="match status" value="1"/>
</dbReference>
<dbReference type="InterPro" id="IPR009075">
    <property type="entry name" value="AcylCo_DH/oxidase_C"/>
</dbReference>
<evidence type="ECO:0000256" key="1">
    <source>
        <dbReference type="ARBA" id="ARBA00001974"/>
    </source>
</evidence>
<accession>A0ABS0HB37</accession>
<dbReference type="InterPro" id="IPR036250">
    <property type="entry name" value="AcylCo_DH-like_C"/>
</dbReference>
<dbReference type="CDD" id="cd00567">
    <property type="entry name" value="ACAD"/>
    <property type="match status" value="1"/>
</dbReference>
<reference evidence="8 9" key="1">
    <citation type="submission" date="2020-11" db="EMBL/GenBank/DDBJ databases">
        <title>The genome sequence of Novosphingobium sp. 1Y9A.</title>
        <authorList>
            <person name="Liu Y."/>
        </authorList>
    </citation>
    <scope>NUCLEOTIDE SEQUENCE [LARGE SCALE GENOMIC DNA]</scope>
    <source>
        <strain evidence="8 9">1Y9A</strain>
    </source>
</reference>
<dbReference type="Gene3D" id="1.20.140.10">
    <property type="entry name" value="Butyryl-CoA Dehydrogenase, subunit A, domain 3"/>
    <property type="match status" value="1"/>
</dbReference>
<dbReference type="InterPro" id="IPR037069">
    <property type="entry name" value="AcylCoA_DH/ox_N_sf"/>
</dbReference>
<name>A0ABS0HB37_9SPHN</name>
<dbReference type="Proteomes" id="UP000600799">
    <property type="component" value="Unassembled WGS sequence"/>
</dbReference>
<evidence type="ECO:0000256" key="2">
    <source>
        <dbReference type="ARBA" id="ARBA00009347"/>
    </source>
</evidence>
<dbReference type="InterPro" id="IPR046373">
    <property type="entry name" value="Acyl-CoA_Oxase/DH_mid-dom_sf"/>
</dbReference>
<feature type="domain" description="Acyl-CoA dehydrogenase/oxidase C-terminal" evidence="6">
    <location>
        <begin position="235"/>
        <end position="339"/>
    </location>
</feature>
<comment type="caution">
    <text evidence="8">The sequence shown here is derived from an EMBL/GenBank/DDBJ whole genome shotgun (WGS) entry which is preliminary data.</text>
</comment>
<comment type="similarity">
    <text evidence="2">Belongs to the acyl-CoA dehydrogenase family.</text>
</comment>
<comment type="cofactor">
    <cofactor evidence="1">
        <name>FAD</name>
        <dbReference type="ChEBI" id="CHEBI:57692"/>
    </cofactor>
</comment>
<gene>
    <name evidence="8" type="ORF">I2488_00610</name>
</gene>
<evidence type="ECO:0000313" key="9">
    <source>
        <dbReference type="Proteomes" id="UP000600799"/>
    </source>
</evidence>
<evidence type="ECO:0000256" key="4">
    <source>
        <dbReference type="ARBA" id="ARBA00022827"/>
    </source>
</evidence>
<dbReference type="Pfam" id="PF02771">
    <property type="entry name" value="Acyl-CoA_dh_N"/>
    <property type="match status" value="1"/>
</dbReference>
<keyword evidence="3" id="KW-0285">Flavoprotein</keyword>
<dbReference type="Gene3D" id="1.10.540.10">
    <property type="entry name" value="Acyl-CoA dehydrogenase/oxidase, N-terminal domain"/>
    <property type="match status" value="1"/>
</dbReference>
<proteinExistence type="inferred from homology"/>
<evidence type="ECO:0000256" key="3">
    <source>
        <dbReference type="ARBA" id="ARBA00022630"/>
    </source>
</evidence>
<dbReference type="Gene3D" id="2.40.110.10">
    <property type="entry name" value="Butyryl-CoA Dehydrogenase, subunit A, domain 2"/>
    <property type="match status" value="1"/>
</dbReference>
<protein>
    <submittedName>
        <fullName evidence="8">Acyl-CoA dehydrogenase family protein</fullName>
    </submittedName>
</protein>
<dbReference type="InterPro" id="IPR013786">
    <property type="entry name" value="AcylCoA_DH/ox_N"/>
</dbReference>
<organism evidence="8 9">
    <name type="scientific">Novosphingobium jiangmenense</name>
    <dbReference type="NCBI Taxonomy" id="2791981"/>
    <lineage>
        <taxon>Bacteria</taxon>
        <taxon>Pseudomonadati</taxon>
        <taxon>Pseudomonadota</taxon>
        <taxon>Alphaproteobacteria</taxon>
        <taxon>Sphingomonadales</taxon>
        <taxon>Sphingomonadaceae</taxon>
        <taxon>Novosphingobium</taxon>
    </lineage>
</organism>
<keyword evidence="9" id="KW-1185">Reference proteome</keyword>
<dbReference type="SUPFAM" id="SSF47203">
    <property type="entry name" value="Acyl-CoA dehydrogenase C-terminal domain-like"/>
    <property type="match status" value="1"/>
</dbReference>
<evidence type="ECO:0000256" key="5">
    <source>
        <dbReference type="ARBA" id="ARBA00023002"/>
    </source>
</evidence>
<evidence type="ECO:0000259" key="6">
    <source>
        <dbReference type="Pfam" id="PF00441"/>
    </source>
</evidence>
<keyword evidence="4" id="KW-0274">FAD</keyword>
<dbReference type="Pfam" id="PF00441">
    <property type="entry name" value="Acyl-CoA_dh_1"/>
    <property type="match status" value="1"/>
</dbReference>
<evidence type="ECO:0000313" key="8">
    <source>
        <dbReference type="EMBL" id="MBF9149492.1"/>
    </source>
</evidence>
<sequence>MNFDLNEDEEMLKALAERFVEDNYDLDRRRVYLGGPNGFSPQMWSLLAELGLVAAPLSFESGGLALDATAIATVFQALGKGLVVEPLIENVMVGARLFERVAPADLAAEWLEALAMGARRIALAHAEHGARGGRSYVETRVNADGTLSGAKSCVPAGAGVDGYIVTARESGAAGDAEGVGLFLVAGNAPGLTVTPWRTVDGSLAVTLDLAGVPATGLGGSLGDVAEVGVLASLARSAEALGVMQSLFDATLEYLRTRQQFGTTLGSFQAIQHRMAAQYAAIEQGRALLDLAIVSQGSDRFAAAVDGLRAFVAPASVELGHEMIQFHGGMGVTDELFIGHGHKRLLMLSRWPDDGMAALDRFAGVA</sequence>
<evidence type="ECO:0000259" key="7">
    <source>
        <dbReference type="Pfam" id="PF02771"/>
    </source>
</evidence>
<feature type="domain" description="Acyl-CoA dehydrogenase/oxidase N-terminal" evidence="7">
    <location>
        <begin position="6"/>
        <end position="117"/>
    </location>
</feature>
<keyword evidence="5" id="KW-0560">Oxidoreductase</keyword>